<keyword evidence="2" id="KW-1185">Reference proteome</keyword>
<gene>
    <name evidence="1" type="ORF">TNCT_505521</name>
</gene>
<dbReference type="EMBL" id="BMAO01035198">
    <property type="protein sequence ID" value="GFR01996.1"/>
    <property type="molecule type" value="Genomic_DNA"/>
</dbReference>
<proteinExistence type="predicted"/>
<dbReference type="Proteomes" id="UP000887116">
    <property type="component" value="Unassembled WGS sequence"/>
</dbReference>
<protein>
    <submittedName>
        <fullName evidence="1">Uncharacterized protein</fullName>
    </submittedName>
</protein>
<dbReference type="AlphaFoldDB" id="A0A8X6GCI8"/>
<name>A0A8X6GCI8_TRICU</name>
<reference evidence="1" key="1">
    <citation type="submission" date="2020-07" db="EMBL/GenBank/DDBJ databases">
        <title>Multicomponent nature underlies the extraordinary mechanical properties of spider dragline silk.</title>
        <authorList>
            <person name="Kono N."/>
            <person name="Nakamura H."/>
            <person name="Mori M."/>
            <person name="Yoshida Y."/>
            <person name="Ohtoshi R."/>
            <person name="Malay A.D."/>
            <person name="Moran D.A.P."/>
            <person name="Tomita M."/>
            <person name="Numata K."/>
            <person name="Arakawa K."/>
        </authorList>
    </citation>
    <scope>NUCLEOTIDE SEQUENCE</scope>
</reference>
<evidence type="ECO:0000313" key="2">
    <source>
        <dbReference type="Proteomes" id="UP000887116"/>
    </source>
</evidence>
<organism evidence="1 2">
    <name type="scientific">Trichonephila clavata</name>
    <name type="common">Joro spider</name>
    <name type="synonym">Nephila clavata</name>
    <dbReference type="NCBI Taxonomy" id="2740835"/>
    <lineage>
        <taxon>Eukaryota</taxon>
        <taxon>Metazoa</taxon>
        <taxon>Ecdysozoa</taxon>
        <taxon>Arthropoda</taxon>
        <taxon>Chelicerata</taxon>
        <taxon>Arachnida</taxon>
        <taxon>Araneae</taxon>
        <taxon>Araneomorphae</taxon>
        <taxon>Entelegynae</taxon>
        <taxon>Araneoidea</taxon>
        <taxon>Nephilidae</taxon>
        <taxon>Trichonephila</taxon>
    </lineage>
</organism>
<evidence type="ECO:0000313" key="1">
    <source>
        <dbReference type="EMBL" id="GFR01996.1"/>
    </source>
</evidence>
<accession>A0A8X6GCI8</accession>
<sequence length="96" mass="10636">MVIISRRSLFTLICNPLFGHPRHAWAAVIVQEGWDYAKAPIHHSDGDALPLILPPDPRKTDRGWSRASVKGVCLEKEIMTSFVCFGGFSKLGFLSA</sequence>
<comment type="caution">
    <text evidence="1">The sequence shown here is derived from an EMBL/GenBank/DDBJ whole genome shotgun (WGS) entry which is preliminary data.</text>
</comment>